<feature type="region of interest" description="Disordered" evidence="1">
    <location>
        <begin position="429"/>
        <end position="511"/>
    </location>
</feature>
<feature type="region of interest" description="Disordered" evidence="1">
    <location>
        <begin position="531"/>
        <end position="604"/>
    </location>
</feature>
<feature type="compositionally biased region" description="Polar residues" evidence="1">
    <location>
        <begin position="241"/>
        <end position="250"/>
    </location>
</feature>
<feature type="compositionally biased region" description="Low complexity" evidence="1">
    <location>
        <begin position="113"/>
        <end position="131"/>
    </location>
</feature>
<feature type="compositionally biased region" description="Basic and acidic residues" evidence="1">
    <location>
        <begin position="559"/>
        <end position="571"/>
    </location>
</feature>
<feature type="region of interest" description="Disordered" evidence="1">
    <location>
        <begin position="232"/>
        <end position="317"/>
    </location>
</feature>
<feature type="compositionally biased region" description="Basic and acidic residues" evidence="1">
    <location>
        <begin position="388"/>
        <end position="406"/>
    </location>
</feature>
<proteinExistence type="predicted"/>
<dbReference type="EMBL" id="JAUCMV010000001">
    <property type="protein sequence ID" value="KAK0424771.1"/>
    <property type="molecule type" value="Genomic_DNA"/>
</dbReference>
<feature type="region of interest" description="Disordered" evidence="1">
    <location>
        <begin position="370"/>
        <end position="406"/>
    </location>
</feature>
<keyword evidence="3" id="KW-1185">Reference proteome</keyword>
<feature type="compositionally biased region" description="Polar residues" evidence="1">
    <location>
        <begin position="370"/>
        <end position="380"/>
    </location>
</feature>
<feature type="compositionally biased region" description="Low complexity" evidence="1">
    <location>
        <begin position="572"/>
        <end position="596"/>
    </location>
</feature>
<feature type="compositionally biased region" description="Acidic residues" evidence="1">
    <location>
        <begin position="1"/>
        <end position="10"/>
    </location>
</feature>
<dbReference type="Proteomes" id="UP001175271">
    <property type="component" value="Unassembled WGS sequence"/>
</dbReference>
<dbReference type="AlphaFoldDB" id="A0AA39M7S6"/>
<comment type="caution">
    <text evidence="2">The sequence shown here is derived from an EMBL/GenBank/DDBJ whole genome shotgun (WGS) entry which is preliminary data.</text>
</comment>
<sequence length="706" mass="75776">MADTYDDDEDRLVIDDRLENSGAGAEMETEQPGTAGESTVVEKEKKVLTNGNAVSPPKANHVDDGDIAEQRTPEKNKCPPEFTTSPSAKRKNDENSENGTEPLKPRKRKRNLSPCEEASTTSESSAASPNENCRDCAMRRKKQTRDQETCVNTRSCQSDESLIDLKEGMSIALNFTIVCRTGPNTYYIMTKLKGKSLYGVLTDGEPPLMVPTHNGSKRANLCDPNGDYSLSNGGSAADIRSTASTPSKQRPGSKRTAVSHAVKLNFGRGNRERSAGVSDRPTSSCVAGEDEDSASVNTTRMNSPVTWETPSASATELVEREDQSLKRCLYPSCQHRYESCDALHLHTASAHGPRKKPLFESIACQTSLRSGNGSMNTVGTATDEEPQPETKEASMETDPEPEKPCEKCVHRAAEDAKREEKVKLENDLKAEASTSATPQRPAALSQKTSPTVSSSPFGTILSQNPQVIKTAEPPVTPKPSNPVAPSASTVPKPQPSPALSTTPKLPTVPPTVPGFPGAHFFNPFMANVPGARLTPKDIQPSSSSSRPDAVTPKPHHKIHELGRLKKDDEKTASPSTSAAKPAAAFPSSSAQNQSSFMKPSTSSGVHMQASFPNFGAGAPGMMLPPTSASAAAVAYQQQQHQQQLMQQYAMAMMQMQMAPHMMPGMGSPMRPMIPMMMPDQQQLHSNAGAPGAHPAAAMFAQQFKPS</sequence>
<feature type="compositionally biased region" description="Polar residues" evidence="1">
    <location>
        <begin position="294"/>
        <end position="314"/>
    </location>
</feature>
<reference evidence="2" key="1">
    <citation type="submission" date="2023-06" db="EMBL/GenBank/DDBJ databases">
        <title>Genomic analysis of the entomopathogenic nematode Steinernema hermaphroditum.</title>
        <authorList>
            <person name="Schwarz E.M."/>
            <person name="Heppert J.K."/>
            <person name="Baniya A."/>
            <person name="Schwartz H.T."/>
            <person name="Tan C.-H."/>
            <person name="Antoshechkin I."/>
            <person name="Sternberg P.W."/>
            <person name="Goodrich-Blair H."/>
            <person name="Dillman A.R."/>
        </authorList>
    </citation>
    <scope>NUCLEOTIDE SEQUENCE</scope>
    <source>
        <strain evidence="2">PS9179</strain>
        <tissue evidence="2">Whole animal</tissue>
    </source>
</reference>
<evidence type="ECO:0000313" key="2">
    <source>
        <dbReference type="EMBL" id="KAK0424771.1"/>
    </source>
</evidence>
<feature type="compositionally biased region" description="Basic and acidic residues" evidence="1">
    <location>
        <begin position="60"/>
        <end position="78"/>
    </location>
</feature>
<accession>A0AA39M7S6</accession>
<protein>
    <submittedName>
        <fullName evidence="2">Uncharacterized protein</fullName>
    </submittedName>
</protein>
<feature type="region of interest" description="Disordered" evidence="1">
    <location>
        <begin position="1"/>
        <end position="132"/>
    </location>
</feature>
<name>A0AA39M7S6_9BILA</name>
<feature type="compositionally biased region" description="Polar residues" evidence="1">
    <location>
        <begin position="445"/>
        <end position="467"/>
    </location>
</feature>
<evidence type="ECO:0000256" key="1">
    <source>
        <dbReference type="SAM" id="MobiDB-lite"/>
    </source>
</evidence>
<evidence type="ECO:0000313" key="3">
    <source>
        <dbReference type="Proteomes" id="UP001175271"/>
    </source>
</evidence>
<gene>
    <name evidence="2" type="ORF">QR680_008844</name>
</gene>
<organism evidence="2 3">
    <name type="scientific">Steinernema hermaphroditum</name>
    <dbReference type="NCBI Taxonomy" id="289476"/>
    <lineage>
        <taxon>Eukaryota</taxon>
        <taxon>Metazoa</taxon>
        <taxon>Ecdysozoa</taxon>
        <taxon>Nematoda</taxon>
        <taxon>Chromadorea</taxon>
        <taxon>Rhabditida</taxon>
        <taxon>Tylenchina</taxon>
        <taxon>Panagrolaimomorpha</taxon>
        <taxon>Strongyloidoidea</taxon>
        <taxon>Steinernematidae</taxon>
        <taxon>Steinernema</taxon>
    </lineage>
</organism>